<accession>A0A2S5TID1</accession>
<dbReference type="EMBL" id="PSNW01000003">
    <property type="protein sequence ID" value="PPE74746.1"/>
    <property type="molecule type" value="Genomic_DNA"/>
</dbReference>
<feature type="domain" description="ABC transmembrane type-1" evidence="8">
    <location>
        <begin position="94"/>
        <end position="297"/>
    </location>
</feature>
<feature type="transmembrane region" description="Helical" evidence="7">
    <location>
        <begin position="174"/>
        <end position="193"/>
    </location>
</feature>
<evidence type="ECO:0000256" key="6">
    <source>
        <dbReference type="ARBA" id="ARBA00023136"/>
    </source>
</evidence>
<dbReference type="RefSeq" id="WP_104229903.1">
    <property type="nucleotide sequence ID" value="NZ_PSNW01000003.1"/>
</dbReference>
<dbReference type="CDD" id="cd06261">
    <property type="entry name" value="TM_PBP2"/>
    <property type="match status" value="1"/>
</dbReference>
<evidence type="ECO:0000313" key="10">
    <source>
        <dbReference type="Proteomes" id="UP000238220"/>
    </source>
</evidence>
<gene>
    <name evidence="9" type="ORF">C3942_08295</name>
</gene>
<keyword evidence="10" id="KW-1185">Reference proteome</keyword>
<dbReference type="GO" id="GO:0005886">
    <property type="term" value="C:plasma membrane"/>
    <property type="evidence" value="ECO:0007669"/>
    <property type="project" value="UniProtKB-SubCell"/>
</dbReference>
<evidence type="ECO:0000256" key="2">
    <source>
        <dbReference type="ARBA" id="ARBA00022448"/>
    </source>
</evidence>
<dbReference type="Pfam" id="PF19300">
    <property type="entry name" value="BPD_transp_1_N"/>
    <property type="match status" value="1"/>
</dbReference>
<comment type="similarity">
    <text evidence="7">Belongs to the binding-protein-dependent transport system permease family.</text>
</comment>
<dbReference type="Proteomes" id="UP000238220">
    <property type="component" value="Unassembled WGS sequence"/>
</dbReference>
<dbReference type="Pfam" id="PF00528">
    <property type="entry name" value="BPD_transp_1"/>
    <property type="match status" value="1"/>
</dbReference>
<reference evidence="9 10" key="1">
    <citation type="submission" date="2018-02" db="EMBL/GenBank/DDBJ databases">
        <title>Genome sequencing of Solimonas sp. HR-BB.</title>
        <authorList>
            <person name="Lee Y."/>
            <person name="Jeon C.O."/>
        </authorList>
    </citation>
    <scope>NUCLEOTIDE SEQUENCE [LARGE SCALE GENOMIC DNA]</scope>
    <source>
        <strain evidence="9 10">HR-BB</strain>
    </source>
</reference>
<evidence type="ECO:0000256" key="4">
    <source>
        <dbReference type="ARBA" id="ARBA00022692"/>
    </source>
</evidence>
<evidence type="ECO:0000313" key="9">
    <source>
        <dbReference type="EMBL" id="PPE74746.1"/>
    </source>
</evidence>
<organism evidence="9 10">
    <name type="scientific">Solimonas fluminis</name>
    <dbReference type="NCBI Taxonomy" id="2086571"/>
    <lineage>
        <taxon>Bacteria</taxon>
        <taxon>Pseudomonadati</taxon>
        <taxon>Pseudomonadota</taxon>
        <taxon>Gammaproteobacteria</taxon>
        <taxon>Nevskiales</taxon>
        <taxon>Nevskiaceae</taxon>
        <taxon>Solimonas</taxon>
    </lineage>
</organism>
<sequence length="307" mass="33810">MLRFAMRRLLASIPTLLVLITLAFFMMRIAPGGPFDKERSLLPEIEAAINAAYHLDEPLWQQYLRYMGGLARGDLGPSFQYAGFSVTELIAQGFPVSLTIGLLSMLLALLVGGSAGIWAAMRQNRLGDWSVMTLSMAGISLPSYVIAPLMILLFAVTLHWLPAGGWEQGRYLDMLMPVLALALPQIAYIARLMRGSMIEVLRSNFIRTARAKGLPERQVILRHALKPAMMPILSFLGPTAAGVITGSVVIEQIFGIPGLGRYFVQAAINRDYTLVLGVVIFYGLLIVLFNFLVDLLYGALDPRVRVE</sequence>
<dbReference type="InterPro" id="IPR000515">
    <property type="entry name" value="MetI-like"/>
</dbReference>
<dbReference type="OrthoDB" id="9805855at2"/>
<comment type="subcellular location">
    <subcellularLocation>
        <location evidence="1 7">Cell membrane</location>
        <topology evidence="1 7">Multi-pass membrane protein</topology>
    </subcellularLocation>
</comment>
<name>A0A2S5TID1_9GAMM</name>
<proteinExistence type="inferred from homology"/>
<keyword evidence="3" id="KW-1003">Cell membrane</keyword>
<dbReference type="SUPFAM" id="SSF161098">
    <property type="entry name" value="MetI-like"/>
    <property type="match status" value="1"/>
</dbReference>
<dbReference type="PANTHER" id="PTHR30465:SF74">
    <property type="entry name" value="OLIGOPEPTIDE TRANSPORT SYSTEM PERMEASE PROTEIN OPPB"/>
    <property type="match status" value="1"/>
</dbReference>
<dbReference type="Gene3D" id="1.10.3720.10">
    <property type="entry name" value="MetI-like"/>
    <property type="match status" value="1"/>
</dbReference>
<evidence type="ECO:0000259" key="8">
    <source>
        <dbReference type="PROSITE" id="PS50928"/>
    </source>
</evidence>
<evidence type="ECO:0000256" key="1">
    <source>
        <dbReference type="ARBA" id="ARBA00004651"/>
    </source>
</evidence>
<keyword evidence="4 7" id="KW-0812">Transmembrane</keyword>
<keyword evidence="6 7" id="KW-0472">Membrane</keyword>
<comment type="caution">
    <text evidence="9">The sequence shown here is derived from an EMBL/GenBank/DDBJ whole genome shotgun (WGS) entry which is preliminary data.</text>
</comment>
<feature type="transmembrane region" description="Helical" evidence="7">
    <location>
        <begin position="141"/>
        <end position="162"/>
    </location>
</feature>
<dbReference type="NCBIfam" id="NF007008">
    <property type="entry name" value="PRK09471.1"/>
    <property type="match status" value="1"/>
</dbReference>
<feature type="transmembrane region" description="Helical" evidence="7">
    <location>
        <begin position="232"/>
        <end position="254"/>
    </location>
</feature>
<dbReference type="AlphaFoldDB" id="A0A2S5TID1"/>
<feature type="transmembrane region" description="Helical" evidence="7">
    <location>
        <begin position="274"/>
        <end position="297"/>
    </location>
</feature>
<dbReference type="InterPro" id="IPR045621">
    <property type="entry name" value="BPD_transp_1_N"/>
</dbReference>
<keyword evidence="5 7" id="KW-1133">Transmembrane helix</keyword>
<dbReference type="GO" id="GO:0055085">
    <property type="term" value="P:transmembrane transport"/>
    <property type="evidence" value="ECO:0007669"/>
    <property type="project" value="InterPro"/>
</dbReference>
<evidence type="ECO:0000256" key="7">
    <source>
        <dbReference type="RuleBase" id="RU363032"/>
    </source>
</evidence>
<evidence type="ECO:0000256" key="3">
    <source>
        <dbReference type="ARBA" id="ARBA00022475"/>
    </source>
</evidence>
<dbReference type="PROSITE" id="PS50928">
    <property type="entry name" value="ABC_TM1"/>
    <property type="match status" value="1"/>
</dbReference>
<evidence type="ECO:0000256" key="5">
    <source>
        <dbReference type="ARBA" id="ARBA00022989"/>
    </source>
</evidence>
<keyword evidence="2 7" id="KW-0813">Transport</keyword>
<dbReference type="PANTHER" id="PTHR30465">
    <property type="entry name" value="INNER MEMBRANE ABC TRANSPORTER"/>
    <property type="match status" value="1"/>
</dbReference>
<protein>
    <submittedName>
        <fullName evidence="9">Oligopeptide ABC transporter permease OppB</fullName>
    </submittedName>
</protein>
<feature type="transmembrane region" description="Helical" evidence="7">
    <location>
        <begin position="98"/>
        <end position="120"/>
    </location>
</feature>
<dbReference type="InterPro" id="IPR035906">
    <property type="entry name" value="MetI-like_sf"/>
</dbReference>